<evidence type="ECO:0000256" key="6">
    <source>
        <dbReference type="ARBA" id="ARBA00023136"/>
    </source>
</evidence>
<proteinExistence type="inferred from homology"/>
<dbReference type="GO" id="GO:0055085">
    <property type="term" value="P:transmembrane transport"/>
    <property type="evidence" value="ECO:0007669"/>
    <property type="project" value="InterPro"/>
</dbReference>
<feature type="transmembrane region" description="Helical" evidence="7">
    <location>
        <begin position="165"/>
        <end position="185"/>
    </location>
</feature>
<evidence type="ECO:0000256" key="4">
    <source>
        <dbReference type="ARBA" id="ARBA00022692"/>
    </source>
</evidence>
<feature type="transmembrane region" description="Helical" evidence="7">
    <location>
        <begin position="102"/>
        <end position="121"/>
    </location>
</feature>
<sequence length="316" mass="34939">MVTNTMVEIAQRKEPAAKDSRHPAQVKDSGIDRLFITCVYVLLITFLAVVLLPLIYIVASSFSSPNAVSSGRVWLWPVDFSIRGYEVALSNPQIVTGFLNSLFYTVVGTLVSVTLTIAIAYPLSRKDFFGRNVITAFIVFTMIFAGGLIPTYLVVQKLGLLDTRWALIVPGAIGVWQVIIARAYLRHSIPDSLYEAAEIDGAGSLRVLWSIVLPLAKPMIAVVALMYAIGQWNSYFEALLYLKSDELYPLQLVLRNVVILNTQSGSQNIASLLERQQLADLLKYSLIVISTVPVLLIYPFVARYFTKGMMIGAIKG</sequence>
<evidence type="ECO:0000313" key="10">
    <source>
        <dbReference type="Proteomes" id="UP000284824"/>
    </source>
</evidence>
<accession>A0A438MAM6</accession>
<keyword evidence="4 7" id="KW-0812">Transmembrane</keyword>
<evidence type="ECO:0000256" key="7">
    <source>
        <dbReference type="RuleBase" id="RU363032"/>
    </source>
</evidence>
<dbReference type="PANTHER" id="PTHR43744:SF9">
    <property type="entry name" value="POLYGALACTURONAN_RHAMNOGALACTURONAN TRANSPORT SYSTEM PERMEASE PROTEIN YTCP"/>
    <property type="match status" value="1"/>
</dbReference>
<dbReference type="InterPro" id="IPR035906">
    <property type="entry name" value="MetI-like_sf"/>
</dbReference>
<organism evidence="9 10">
    <name type="scientific">Nonomuraea polychroma</name>
    <dbReference type="NCBI Taxonomy" id="46176"/>
    <lineage>
        <taxon>Bacteria</taxon>
        <taxon>Bacillati</taxon>
        <taxon>Actinomycetota</taxon>
        <taxon>Actinomycetes</taxon>
        <taxon>Streptosporangiales</taxon>
        <taxon>Streptosporangiaceae</taxon>
        <taxon>Nonomuraea</taxon>
    </lineage>
</organism>
<reference evidence="9 10" key="1">
    <citation type="submission" date="2019-01" db="EMBL/GenBank/DDBJ databases">
        <title>Sequencing the genomes of 1000 actinobacteria strains.</title>
        <authorList>
            <person name="Klenk H.-P."/>
        </authorList>
    </citation>
    <scope>NUCLEOTIDE SEQUENCE [LARGE SCALE GENOMIC DNA]</scope>
    <source>
        <strain evidence="9 10">DSM 43925</strain>
    </source>
</reference>
<keyword evidence="10" id="KW-1185">Reference proteome</keyword>
<feature type="transmembrane region" description="Helical" evidence="7">
    <location>
        <begin position="281"/>
        <end position="301"/>
    </location>
</feature>
<feature type="domain" description="ABC transmembrane type-1" evidence="8">
    <location>
        <begin position="98"/>
        <end position="297"/>
    </location>
</feature>
<dbReference type="SUPFAM" id="SSF161098">
    <property type="entry name" value="MetI-like"/>
    <property type="match status" value="1"/>
</dbReference>
<evidence type="ECO:0000256" key="5">
    <source>
        <dbReference type="ARBA" id="ARBA00022989"/>
    </source>
</evidence>
<gene>
    <name evidence="9" type="ORF">EDD27_5377</name>
</gene>
<dbReference type="Gene3D" id="1.10.3720.10">
    <property type="entry name" value="MetI-like"/>
    <property type="match status" value="1"/>
</dbReference>
<feature type="transmembrane region" description="Helical" evidence="7">
    <location>
        <begin position="34"/>
        <end position="59"/>
    </location>
</feature>
<evidence type="ECO:0000259" key="8">
    <source>
        <dbReference type="PROSITE" id="PS50928"/>
    </source>
</evidence>
<evidence type="ECO:0000256" key="3">
    <source>
        <dbReference type="ARBA" id="ARBA00022475"/>
    </source>
</evidence>
<keyword evidence="5 7" id="KW-1133">Transmembrane helix</keyword>
<comment type="similarity">
    <text evidence="7">Belongs to the binding-protein-dependent transport system permease family.</text>
</comment>
<dbReference type="Pfam" id="PF00528">
    <property type="entry name" value="BPD_transp_1"/>
    <property type="match status" value="1"/>
</dbReference>
<keyword evidence="6 7" id="KW-0472">Membrane</keyword>
<dbReference type="Proteomes" id="UP000284824">
    <property type="component" value="Unassembled WGS sequence"/>
</dbReference>
<dbReference type="AlphaFoldDB" id="A0A438MAM6"/>
<dbReference type="RefSeq" id="WP_206641662.1">
    <property type="nucleotide sequence ID" value="NZ_SAUN01000001.1"/>
</dbReference>
<evidence type="ECO:0000256" key="1">
    <source>
        <dbReference type="ARBA" id="ARBA00004651"/>
    </source>
</evidence>
<dbReference type="PROSITE" id="PS50928">
    <property type="entry name" value="ABC_TM1"/>
    <property type="match status" value="1"/>
</dbReference>
<dbReference type="GO" id="GO:0005886">
    <property type="term" value="C:plasma membrane"/>
    <property type="evidence" value="ECO:0007669"/>
    <property type="project" value="UniProtKB-SubCell"/>
</dbReference>
<evidence type="ECO:0000256" key="2">
    <source>
        <dbReference type="ARBA" id="ARBA00022448"/>
    </source>
</evidence>
<feature type="transmembrane region" description="Helical" evidence="7">
    <location>
        <begin position="133"/>
        <end position="153"/>
    </location>
</feature>
<keyword evidence="3" id="KW-1003">Cell membrane</keyword>
<evidence type="ECO:0000313" key="9">
    <source>
        <dbReference type="EMBL" id="RVX42727.1"/>
    </source>
</evidence>
<dbReference type="InterPro" id="IPR000515">
    <property type="entry name" value="MetI-like"/>
</dbReference>
<dbReference type="EMBL" id="SAUN01000001">
    <property type="protein sequence ID" value="RVX42727.1"/>
    <property type="molecule type" value="Genomic_DNA"/>
</dbReference>
<dbReference type="CDD" id="cd06261">
    <property type="entry name" value="TM_PBP2"/>
    <property type="match status" value="1"/>
</dbReference>
<name>A0A438MAM6_9ACTN</name>
<comment type="subcellular location">
    <subcellularLocation>
        <location evidence="1 7">Cell membrane</location>
        <topology evidence="1 7">Multi-pass membrane protein</topology>
    </subcellularLocation>
</comment>
<protein>
    <submittedName>
        <fullName evidence="9">Putative aldouronate transport system permease protein</fullName>
    </submittedName>
</protein>
<comment type="caution">
    <text evidence="9">The sequence shown here is derived from an EMBL/GenBank/DDBJ whole genome shotgun (WGS) entry which is preliminary data.</text>
</comment>
<feature type="transmembrane region" description="Helical" evidence="7">
    <location>
        <begin position="206"/>
        <end position="229"/>
    </location>
</feature>
<dbReference type="PANTHER" id="PTHR43744">
    <property type="entry name" value="ABC TRANSPORTER PERMEASE PROTEIN MG189-RELATED-RELATED"/>
    <property type="match status" value="1"/>
</dbReference>
<keyword evidence="2 7" id="KW-0813">Transport</keyword>